<evidence type="ECO:0000256" key="5">
    <source>
        <dbReference type="SAM" id="MobiDB-lite"/>
    </source>
</evidence>
<feature type="compositionally biased region" description="Low complexity" evidence="5">
    <location>
        <begin position="386"/>
        <end position="395"/>
    </location>
</feature>
<feature type="domain" description="Mechanosensitive ion channel MscS" evidence="7">
    <location>
        <begin position="196"/>
        <end position="261"/>
    </location>
</feature>
<keyword evidence="4 6" id="KW-0472">Membrane</keyword>
<evidence type="ECO:0000256" key="4">
    <source>
        <dbReference type="ARBA" id="ARBA00023136"/>
    </source>
</evidence>
<reference evidence="9" key="1">
    <citation type="journal article" date="2019" name="Int. J. Syst. Evol. Microbiol.">
        <title>The Global Catalogue of Microorganisms (GCM) 10K type strain sequencing project: providing services to taxonomists for standard genome sequencing and annotation.</title>
        <authorList>
            <consortium name="The Broad Institute Genomics Platform"/>
            <consortium name="The Broad Institute Genome Sequencing Center for Infectious Disease"/>
            <person name="Wu L."/>
            <person name="Ma J."/>
        </authorList>
    </citation>
    <scope>NUCLEOTIDE SEQUENCE [LARGE SCALE GENOMIC DNA]</scope>
    <source>
        <strain evidence="9">CCUG 61697</strain>
    </source>
</reference>
<dbReference type="EMBL" id="JBHTJO010000001">
    <property type="protein sequence ID" value="MFD0986953.1"/>
    <property type="molecule type" value="Genomic_DNA"/>
</dbReference>
<comment type="caution">
    <text evidence="8">The sequence shown here is derived from an EMBL/GenBank/DDBJ whole genome shotgun (WGS) entry which is preliminary data.</text>
</comment>
<dbReference type="Gene3D" id="1.10.287.1260">
    <property type="match status" value="1"/>
</dbReference>
<evidence type="ECO:0000256" key="3">
    <source>
        <dbReference type="ARBA" id="ARBA00022989"/>
    </source>
</evidence>
<evidence type="ECO:0000256" key="2">
    <source>
        <dbReference type="ARBA" id="ARBA00022692"/>
    </source>
</evidence>
<accession>A0ABW3J9J1</accession>
<name>A0ABW3J9J1_9HYPH</name>
<feature type="transmembrane region" description="Helical" evidence="6">
    <location>
        <begin position="72"/>
        <end position="90"/>
    </location>
</feature>
<dbReference type="PANTHER" id="PTHR30566">
    <property type="entry name" value="YNAI-RELATED MECHANOSENSITIVE ION CHANNEL"/>
    <property type="match status" value="1"/>
</dbReference>
<feature type="transmembrane region" description="Helical" evidence="6">
    <location>
        <begin position="146"/>
        <end position="167"/>
    </location>
</feature>
<keyword evidence="3 6" id="KW-1133">Transmembrane helix</keyword>
<gene>
    <name evidence="8" type="ORF">ACFQ2F_07555</name>
</gene>
<protein>
    <submittedName>
        <fullName evidence="8">Mechanosensitive ion channel family protein</fullName>
    </submittedName>
</protein>
<dbReference type="Pfam" id="PF00924">
    <property type="entry name" value="MS_channel_2nd"/>
    <property type="match status" value="1"/>
</dbReference>
<proteinExistence type="predicted"/>
<dbReference type="PANTHER" id="PTHR30566:SF25">
    <property type="entry name" value="INNER MEMBRANE PROTEIN"/>
    <property type="match status" value="1"/>
</dbReference>
<feature type="transmembrane region" description="Helical" evidence="6">
    <location>
        <begin position="20"/>
        <end position="40"/>
    </location>
</feature>
<feature type="region of interest" description="Disordered" evidence="5">
    <location>
        <begin position="353"/>
        <end position="395"/>
    </location>
</feature>
<dbReference type="InterPro" id="IPR010920">
    <property type="entry name" value="LSM_dom_sf"/>
</dbReference>
<evidence type="ECO:0000313" key="8">
    <source>
        <dbReference type="EMBL" id="MFD0986953.1"/>
    </source>
</evidence>
<feature type="transmembrane region" description="Helical" evidence="6">
    <location>
        <begin position="96"/>
        <end position="125"/>
    </location>
</feature>
<dbReference type="SUPFAM" id="SSF50182">
    <property type="entry name" value="Sm-like ribonucleoproteins"/>
    <property type="match status" value="1"/>
</dbReference>
<dbReference type="RefSeq" id="WP_379088035.1">
    <property type="nucleotide sequence ID" value="NZ_JBHTJO010000001.1"/>
</dbReference>
<keyword evidence="9" id="KW-1185">Reference proteome</keyword>
<dbReference type="InterPro" id="IPR006685">
    <property type="entry name" value="MscS_channel_2nd"/>
</dbReference>
<evidence type="ECO:0000256" key="6">
    <source>
        <dbReference type="SAM" id="Phobius"/>
    </source>
</evidence>
<dbReference type="Proteomes" id="UP001597102">
    <property type="component" value="Unassembled WGS sequence"/>
</dbReference>
<dbReference type="Gene3D" id="2.30.30.60">
    <property type="match status" value="1"/>
</dbReference>
<feature type="compositionally biased region" description="Basic and acidic residues" evidence="5">
    <location>
        <begin position="354"/>
        <end position="368"/>
    </location>
</feature>
<sequence>MPLESLKTFLSYIDSKMNWWPDWATSLLLLTFAVTAAIWLHKVVFNFVERLVQGQDLFRRSLVSRTKAPSRLAFIMMGIGVVVGIAPLNWKQSDFIWQLMVVGLICLAGWFVSTALHIWIVLYLRRFKLDSEDNLLARKHVTQFHILQRIANILIVIVTIGAAMMTFDGIRQYGVSLLASAGAASLVVGLAFQPMLKNLIAGFQLAITQPIRIDDALLVEGEWGNVEEITSSYVVVRLWDWRRMIVPLSYFIETPFQNWTRENASLIGTVYLYTDFTVPVDEVRAKLEEVARNSPIWDGKVVNLQVTDFRENTMELRFLVSSRDAPRTFDLRCDVREAMIAWLQEKYPQSLPRTRAELDRGEARRREGSNGFGERAGDGAGDGAKQDAPALHAAD</sequence>
<evidence type="ECO:0000256" key="1">
    <source>
        <dbReference type="ARBA" id="ARBA00004370"/>
    </source>
</evidence>
<feature type="transmembrane region" description="Helical" evidence="6">
    <location>
        <begin position="173"/>
        <end position="192"/>
    </location>
</feature>
<evidence type="ECO:0000313" key="9">
    <source>
        <dbReference type="Proteomes" id="UP001597102"/>
    </source>
</evidence>
<dbReference type="InterPro" id="IPR023408">
    <property type="entry name" value="MscS_beta-dom_sf"/>
</dbReference>
<organism evidence="8 9">
    <name type="scientific">Methyloligella solikamskensis</name>
    <dbReference type="NCBI Taxonomy" id="1177756"/>
    <lineage>
        <taxon>Bacteria</taxon>
        <taxon>Pseudomonadati</taxon>
        <taxon>Pseudomonadota</taxon>
        <taxon>Alphaproteobacteria</taxon>
        <taxon>Hyphomicrobiales</taxon>
        <taxon>Hyphomicrobiaceae</taxon>
        <taxon>Methyloligella</taxon>
    </lineage>
</organism>
<keyword evidence="2 6" id="KW-0812">Transmembrane</keyword>
<evidence type="ECO:0000259" key="7">
    <source>
        <dbReference type="Pfam" id="PF00924"/>
    </source>
</evidence>
<comment type="subcellular location">
    <subcellularLocation>
        <location evidence="1">Membrane</location>
    </subcellularLocation>
</comment>